<dbReference type="AlphaFoldDB" id="A0ABD3DEE0"/>
<reference evidence="3" key="1">
    <citation type="journal article" date="2024" name="IScience">
        <title>Strigolactones Initiate the Formation of Haustorium-like Structures in Castilleja.</title>
        <authorList>
            <person name="Buerger M."/>
            <person name="Peterson D."/>
            <person name="Chory J."/>
        </authorList>
    </citation>
    <scope>NUCLEOTIDE SEQUENCE [LARGE SCALE GENOMIC DNA]</scope>
</reference>
<proteinExistence type="predicted"/>
<dbReference type="EMBL" id="JAVIJP010000017">
    <property type="protein sequence ID" value="KAL3640723.1"/>
    <property type="molecule type" value="Genomic_DNA"/>
</dbReference>
<gene>
    <name evidence="2" type="ORF">CASFOL_015691</name>
</gene>
<accession>A0ABD3DEE0</accession>
<sequence>MQKYYSIADVAMELNKVVEEKNRAESEAAADGGCAVAIDEKEKQSETNLECSVGSNESGGGEVVDEDFTSEITDTGYE</sequence>
<evidence type="ECO:0000313" key="2">
    <source>
        <dbReference type="EMBL" id="KAL3640723.1"/>
    </source>
</evidence>
<comment type="caution">
    <text evidence="2">The sequence shown here is derived from an EMBL/GenBank/DDBJ whole genome shotgun (WGS) entry which is preliminary data.</text>
</comment>
<name>A0ABD3DEE0_9LAMI</name>
<dbReference type="Proteomes" id="UP001632038">
    <property type="component" value="Unassembled WGS sequence"/>
</dbReference>
<protein>
    <submittedName>
        <fullName evidence="2">Uncharacterized protein</fullName>
    </submittedName>
</protein>
<keyword evidence="3" id="KW-1185">Reference proteome</keyword>
<organism evidence="2 3">
    <name type="scientific">Castilleja foliolosa</name>
    <dbReference type="NCBI Taxonomy" id="1961234"/>
    <lineage>
        <taxon>Eukaryota</taxon>
        <taxon>Viridiplantae</taxon>
        <taxon>Streptophyta</taxon>
        <taxon>Embryophyta</taxon>
        <taxon>Tracheophyta</taxon>
        <taxon>Spermatophyta</taxon>
        <taxon>Magnoliopsida</taxon>
        <taxon>eudicotyledons</taxon>
        <taxon>Gunneridae</taxon>
        <taxon>Pentapetalae</taxon>
        <taxon>asterids</taxon>
        <taxon>lamiids</taxon>
        <taxon>Lamiales</taxon>
        <taxon>Orobanchaceae</taxon>
        <taxon>Pedicularideae</taxon>
        <taxon>Castillejinae</taxon>
        <taxon>Castilleja</taxon>
    </lineage>
</organism>
<evidence type="ECO:0000313" key="3">
    <source>
        <dbReference type="Proteomes" id="UP001632038"/>
    </source>
</evidence>
<feature type="region of interest" description="Disordered" evidence="1">
    <location>
        <begin position="45"/>
        <end position="78"/>
    </location>
</feature>
<evidence type="ECO:0000256" key="1">
    <source>
        <dbReference type="SAM" id="MobiDB-lite"/>
    </source>
</evidence>